<feature type="region of interest" description="Disordered" evidence="1">
    <location>
        <begin position="52"/>
        <end position="76"/>
    </location>
</feature>
<comment type="caution">
    <text evidence="2">The sequence shown here is derived from an EMBL/GenBank/DDBJ whole genome shotgun (WGS) entry which is preliminary data.</text>
</comment>
<dbReference type="EMBL" id="AGNL01009711">
    <property type="protein sequence ID" value="EJK69695.1"/>
    <property type="molecule type" value="Genomic_DNA"/>
</dbReference>
<gene>
    <name evidence="2" type="ORF">THAOC_09021</name>
</gene>
<accession>K0SWB3</accession>
<evidence type="ECO:0000256" key="1">
    <source>
        <dbReference type="SAM" id="MobiDB-lite"/>
    </source>
</evidence>
<dbReference type="Proteomes" id="UP000266841">
    <property type="component" value="Unassembled WGS sequence"/>
</dbReference>
<evidence type="ECO:0000313" key="2">
    <source>
        <dbReference type="EMBL" id="EJK69695.1"/>
    </source>
</evidence>
<proteinExistence type="predicted"/>
<organism evidence="2 3">
    <name type="scientific">Thalassiosira oceanica</name>
    <name type="common">Marine diatom</name>
    <dbReference type="NCBI Taxonomy" id="159749"/>
    <lineage>
        <taxon>Eukaryota</taxon>
        <taxon>Sar</taxon>
        <taxon>Stramenopiles</taxon>
        <taxon>Ochrophyta</taxon>
        <taxon>Bacillariophyta</taxon>
        <taxon>Coscinodiscophyceae</taxon>
        <taxon>Thalassiosirophycidae</taxon>
        <taxon>Thalassiosirales</taxon>
        <taxon>Thalassiosiraceae</taxon>
        <taxon>Thalassiosira</taxon>
    </lineage>
</organism>
<sequence>MDGATFQIPTLLQKATAIQIIDNHHVMIHQALAGLMARNNVPDRRKRAAIAEGTNQRELELQRGNPPSLATARNASTDRTRSSLCMLVPFLAMATTAHAFSAAPGSPNFSNFPRKQTWVAPKALPELMNDMYQVHGATESAGTIGVFDFIGEGTRASKSPVDLKLMGLDSIVELLDGLPTTLAAYDAEGQEFPFDTTVQEIHDGGAKSLSVTPLLGLMPFYVDVKEDRAVKPFNFGTDVEEAEDGAVKPFNFGADVEEAEDPNPTRLRYMKAYINILSGPNDNNEIDNIETDDASVVRCEETADMAVPEGEHGSLVQDTMVVCAAPTQSWKAEHSEKALPTDKATRASKPVVDLKLLGGETADMTVPKGEHGSLTQATRIGSASTQSLEAEHLEKALLTNEETKVLQLSLDVACVGAEDVRGSEENGSDAAMGSAWFLPVPLLPT</sequence>
<reference evidence="2 3" key="1">
    <citation type="journal article" date="2012" name="Genome Biol.">
        <title>Genome and low-iron response of an oceanic diatom adapted to chronic iron limitation.</title>
        <authorList>
            <person name="Lommer M."/>
            <person name="Specht M."/>
            <person name="Roy A.S."/>
            <person name="Kraemer L."/>
            <person name="Andreson R."/>
            <person name="Gutowska M.A."/>
            <person name="Wolf J."/>
            <person name="Bergner S.V."/>
            <person name="Schilhabel M.B."/>
            <person name="Klostermeier U.C."/>
            <person name="Beiko R.G."/>
            <person name="Rosenstiel P."/>
            <person name="Hippler M."/>
            <person name="Laroche J."/>
        </authorList>
    </citation>
    <scope>NUCLEOTIDE SEQUENCE [LARGE SCALE GENOMIC DNA]</scope>
    <source>
        <strain evidence="2 3">CCMP1005</strain>
    </source>
</reference>
<feature type="non-terminal residue" evidence="2">
    <location>
        <position position="445"/>
    </location>
</feature>
<dbReference type="AlphaFoldDB" id="K0SWB3"/>
<name>K0SWB3_THAOC</name>
<evidence type="ECO:0000313" key="3">
    <source>
        <dbReference type="Proteomes" id="UP000266841"/>
    </source>
</evidence>
<keyword evidence="3" id="KW-1185">Reference proteome</keyword>
<protein>
    <submittedName>
        <fullName evidence="2">Uncharacterized protein</fullName>
    </submittedName>
</protein>